<feature type="compositionally biased region" description="Basic and acidic residues" evidence="5">
    <location>
        <begin position="128"/>
        <end position="149"/>
    </location>
</feature>
<dbReference type="PANTHER" id="PTHR14677:SF20">
    <property type="entry name" value="ZINC FINGER AN1-TYPE CONTAINING 2A-RELATED"/>
    <property type="match status" value="1"/>
</dbReference>
<evidence type="ECO:0000259" key="6">
    <source>
        <dbReference type="PROSITE" id="PS51039"/>
    </source>
</evidence>
<dbReference type="PANTHER" id="PTHR14677">
    <property type="entry name" value="ARSENITE INDUCUBLE RNA ASSOCIATED PROTEIN AIP-1-RELATED"/>
    <property type="match status" value="1"/>
</dbReference>
<dbReference type="Gene3D" id="4.10.1110.10">
    <property type="entry name" value="AN1-like Zinc finger"/>
    <property type="match status" value="2"/>
</dbReference>
<evidence type="ECO:0000256" key="5">
    <source>
        <dbReference type="SAM" id="MobiDB-lite"/>
    </source>
</evidence>
<name>A0A7S1TN64_9RHOD</name>
<dbReference type="SUPFAM" id="SSF118310">
    <property type="entry name" value="AN1-like Zinc finger"/>
    <property type="match status" value="2"/>
</dbReference>
<dbReference type="PROSITE" id="PS51039">
    <property type="entry name" value="ZF_AN1"/>
    <property type="match status" value="1"/>
</dbReference>
<evidence type="ECO:0000256" key="2">
    <source>
        <dbReference type="ARBA" id="ARBA00022771"/>
    </source>
</evidence>
<dbReference type="InterPro" id="IPR000058">
    <property type="entry name" value="Znf_AN1"/>
</dbReference>
<feature type="compositionally biased region" description="Basic residues" evidence="5">
    <location>
        <begin position="312"/>
        <end position="321"/>
    </location>
</feature>
<evidence type="ECO:0000256" key="3">
    <source>
        <dbReference type="ARBA" id="ARBA00022833"/>
    </source>
</evidence>
<keyword evidence="2 4" id="KW-0863">Zinc-finger</keyword>
<dbReference type="InterPro" id="IPR035896">
    <property type="entry name" value="AN1-like_Znf"/>
</dbReference>
<keyword evidence="3" id="KW-0862">Zinc</keyword>
<proteinExistence type="predicted"/>
<dbReference type="SMART" id="SM00154">
    <property type="entry name" value="ZnF_AN1"/>
    <property type="match status" value="2"/>
</dbReference>
<reference evidence="7" key="1">
    <citation type="submission" date="2021-01" db="EMBL/GenBank/DDBJ databases">
        <authorList>
            <person name="Corre E."/>
            <person name="Pelletier E."/>
            <person name="Niang G."/>
            <person name="Scheremetjew M."/>
            <person name="Finn R."/>
            <person name="Kale V."/>
            <person name="Holt S."/>
            <person name="Cochrane G."/>
            <person name="Meng A."/>
            <person name="Brown T."/>
            <person name="Cohen L."/>
        </authorList>
    </citation>
    <scope>NUCLEOTIDE SEQUENCE</scope>
    <source>
        <strain evidence="7">CCMP3124</strain>
    </source>
</reference>
<feature type="region of interest" description="Disordered" evidence="5">
    <location>
        <begin position="295"/>
        <end position="348"/>
    </location>
</feature>
<accession>A0A7S1TN64</accession>
<dbReference type="EMBL" id="HBGI01004379">
    <property type="protein sequence ID" value="CAD9241082.1"/>
    <property type="molecule type" value="Transcribed_RNA"/>
</dbReference>
<organism evidence="7">
    <name type="scientific">Erythrolobus australicus</name>
    <dbReference type="NCBI Taxonomy" id="1077150"/>
    <lineage>
        <taxon>Eukaryota</taxon>
        <taxon>Rhodophyta</taxon>
        <taxon>Bangiophyceae</taxon>
        <taxon>Porphyridiales</taxon>
        <taxon>Porphyridiaceae</taxon>
        <taxon>Erythrolobus</taxon>
    </lineage>
</organism>
<evidence type="ECO:0000313" key="7">
    <source>
        <dbReference type="EMBL" id="CAD9241082.1"/>
    </source>
</evidence>
<keyword evidence="1" id="KW-0479">Metal-binding</keyword>
<feature type="region of interest" description="Disordered" evidence="5">
    <location>
        <begin position="126"/>
        <end position="149"/>
    </location>
</feature>
<dbReference type="GO" id="GO:0005737">
    <property type="term" value="C:cytoplasm"/>
    <property type="evidence" value="ECO:0007669"/>
    <property type="project" value="TreeGrafter"/>
</dbReference>
<protein>
    <recommendedName>
        <fullName evidence="6">AN1-type domain-containing protein</fullName>
    </recommendedName>
</protein>
<evidence type="ECO:0000256" key="4">
    <source>
        <dbReference type="PROSITE-ProRule" id="PRU00449"/>
    </source>
</evidence>
<evidence type="ECO:0000256" key="1">
    <source>
        <dbReference type="ARBA" id="ARBA00022723"/>
    </source>
</evidence>
<gene>
    <name evidence="7" type="ORF">EAUS1353_LOCUS2822</name>
</gene>
<dbReference type="AlphaFoldDB" id="A0A7S1TN64"/>
<sequence length="348" mass="38222">MEFDEIGARCALHSCGRHDFLPYKCEECARMFCHEHRSPRAHACMREVAVSPAPWKAAASPAAMPKYRRCDMDECDRREPVAVQCAACGGSFCMAHRNQLDHNCEAKHVVRGASLSAALASNAAAAKKRAEEHTTSDLDKTRKHSTSDTRGDVKVAIATCTAVLNSRSAPETHGVKVDDELRWVLLVYYPLASAVQARYIAVNRRFTVARALDTFSACGGEKTLNALRSVTDGENGRFHLHVVRESGSIYALPHLAVLCDLGDHVIRDGDRVVMELSSPLSPAWVEYFNPPLRNLPAPKPRPAELSSAERGRHPRSRKPRVRLTNTAASGETADSTNARKLSSLCRVS</sequence>
<dbReference type="Pfam" id="PF01428">
    <property type="entry name" value="zf-AN1"/>
    <property type="match status" value="2"/>
</dbReference>
<dbReference type="GO" id="GO:0008270">
    <property type="term" value="F:zinc ion binding"/>
    <property type="evidence" value="ECO:0007669"/>
    <property type="project" value="UniProtKB-KW"/>
</dbReference>
<feature type="compositionally biased region" description="Polar residues" evidence="5">
    <location>
        <begin position="323"/>
        <end position="340"/>
    </location>
</feature>
<feature type="domain" description="AN1-type" evidence="6">
    <location>
        <begin position="64"/>
        <end position="112"/>
    </location>
</feature>